<evidence type="ECO:0000256" key="2">
    <source>
        <dbReference type="ARBA" id="ARBA00010992"/>
    </source>
</evidence>
<reference evidence="10 11" key="1">
    <citation type="submission" date="2017-06" db="EMBL/GenBank/DDBJ databases">
        <title>Comparative genomic analysis of Ambrosia Fusariam Clade fungi.</title>
        <authorList>
            <person name="Stajich J.E."/>
            <person name="Carrillo J."/>
            <person name="Kijimoto T."/>
            <person name="Eskalen A."/>
            <person name="O'Donnell K."/>
            <person name="Kasson M."/>
        </authorList>
    </citation>
    <scope>NUCLEOTIDE SEQUENCE [LARGE SCALE GENOMIC DNA]</scope>
    <source>
        <strain evidence="10">UCR3666</strain>
    </source>
</reference>
<gene>
    <name evidence="10" type="ORF">CDV36_003303</name>
</gene>
<feature type="transmembrane region" description="Helical" evidence="8">
    <location>
        <begin position="78"/>
        <end position="97"/>
    </location>
</feature>
<dbReference type="PANTHER" id="PTHR48022:SF10">
    <property type="entry name" value="MAJOR FACILITATOR SUPERFAMILY (MFS) PROFILE DOMAIN-CONTAINING PROTEIN"/>
    <property type="match status" value="1"/>
</dbReference>
<comment type="caution">
    <text evidence="10">The sequence shown here is derived from an EMBL/GenBank/DDBJ whole genome shotgun (WGS) entry which is preliminary data.</text>
</comment>
<name>A0A3M2SHQ5_9HYPO</name>
<evidence type="ECO:0000313" key="11">
    <source>
        <dbReference type="Proteomes" id="UP000277212"/>
    </source>
</evidence>
<feature type="transmembrane region" description="Helical" evidence="8">
    <location>
        <begin position="420"/>
        <end position="443"/>
    </location>
</feature>
<feature type="transmembrane region" description="Helical" evidence="8">
    <location>
        <begin position="134"/>
        <end position="155"/>
    </location>
</feature>
<keyword evidence="11" id="KW-1185">Reference proteome</keyword>
<feature type="transmembrane region" description="Helical" evidence="8">
    <location>
        <begin position="290"/>
        <end position="310"/>
    </location>
</feature>
<evidence type="ECO:0000259" key="9">
    <source>
        <dbReference type="PROSITE" id="PS50850"/>
    </source>
</evidence>
<dbReference type="InterPro" id="IPR050360">
    <property type="entry name" value="MFS_Sugar_Transporters"/>
</dbReference>
<keyword evidence="5 8" id="KW-1133">Transmembrane helix</keyword>
<comment type="subcellular location">
    <subcellularLocation>
        <location evidence="1">Membrane</location>
        <topology evidence="1">Multi-pass membrane protein</topology>
    </subcellularLocation>
</comment>
<dbReference type="AlphaFoldDB" id="A0A3M2SHQ5"/>
<evidence type="ECO:0000256" key="4">
    <source>
        <dbReference type="ARBA" id="ARBA00022692"/>
    </source>
</evidence>
<proteinExistence type="inferred from homology"/>
<dbReference type="InterPro" id="IPR003663">
    <property type="entry name" value="Sugar/inositol_transpt"/>
</dbReference>
<accession>A0A3M2SHQ5</accession>
<feature type="transmembrane region" description="Helical" evidence="8">
    <location>
        <begin position="167"/>
        <end position="186"/>
    </location>
</feature>
<feature type="transmembrane region" description="Helical" evidence="8">
    <location>
        <begin position="109"/>
        <end position="128"/>
    </location>
</feature>
<feature type="transmembrane region" description="Helical" evidence="8">
    <location>
        <begin position="353"/>
        <end position="373"/>
    </location>
</feature>
<feature type="transmembrane region" description="Helical" evidence="8">
    <location>
        <begin position="385"/>
        <end position="408"/>
    </location>
</feature>
<dbReference type="PROSITE" id="PS50850">
    <property type="entry name" value="MFS"/>
    <property type="match status" value="1"/>
</dbReference>
<dbReference type="Gene3D" id="1.20.1250.20">
    <property type="entry name" value="MFS general substrate transporter like domains"/>
    <property type="match status" value="1"/>
</dbReference>
<dbReference type="InterPro" id="IPR005828">
    <property type="entry name" value="MFS_sugar_transport-like"/>
</dbReference>
<evidence type="ECO:0000256" key="7">
    <source>
        <dbReference type="RuleBase" id="RU003346"/>
    </source>
</evidence>
<dbReference type="Pfam" id="PF00083">
    <property type="entry name" value="Sugar_tr"/>
    <property type="match status" value="1"/>
</dbReference>
<feature type="transmembrane region" description="Helical" evidence="8">
    <location>
        <begin position="455"/>
        <end position="473"/>
    </location>
</feature>
<feature type="domain" description="Major facilitator superfamily (MFS) profile" evidence="9">
    <location>
        <begin position="30"/>
        <end position="477"/>
    </location>
</feature>
<dbReference type="Proteomes" id="UP000277212">
    <property type="component" value="Unassembled WGS sequence"/>
</dbReference>
<dbReference type="SUPFAM" id="SSF103473">
    <property type="entry name" value="MFS general substrate transporter"/>
    <property type="match status" value="1"/>
</dbReference>
<organism evidence="10 11">
    <name type="scientific">Fusarium kuroshium</name>
    <dbReference type="NCBI Taxonomy" id="2010991"/>
    <lineage>
        <taxon>Eukaryota</taxon>
        <taxon>Fungi</taxon>
        <taxon>Dikarya</taxon>
        <taxon>Ascomycota</taxon>
        <taxon>Pezizomycotina</taxon>
        <taxon>Sordariomycetes</taxon>
        <taxon>Hypocreomycetidae</taxon>
        <taxon>Hypocreales</taxon>
        <taxon>Nectriaceae</taxon>
        <taxon>Fusarium</taxon>
        <taxon>Fusarium solani species complex</taxon>
    </lineage>
</organism>
<dbReference type="InterPro" id="IPR036259">
    <property type="entry name" value="MFS_trans_sf"/>
</dbReference>
<dbReference type="OrthoDB" id="6612291at2759"/>
<sequence>MAASTMSASSNNAVREGRTTWQQNKRCIFICFMVSIASLQYGLDLSVINSAQAVKGFLQVFGHVNPKAPNGYGISPSFQQAITSMMNVGVIVGSLLLETFAHHLGRRKDFLVAALACAAANTILIVATNKGAIVFGRFLFGISNGLFLGFTNIYISEASPAHLRGALISFQQLTICIGTVIGTVVNNAAKDIPSRLSYQIPLFTLYSVPVFSVILAFTIPESPRWLVLKGRVEEARTHLRRLRGSEFPQDVTDAELTAIVEAVKAENESTIGRWDAIRLMFSPAELRRTLLTVAGGTMHGASGFPFIAGYKTYFFQVAGSKTPFIDAIIVTTVSLIGAVGGVFLNRFFGRRPLLMFGFGIQSILMLVIGSTWAAVPGTVTTGKVIVAMVVIFQCIYSAACGPTAFVVAGELPSNRLRATTYGFGNGIGFIANFLIAFTTPYFINPEALNIGPRIGFIWAASNLITCVFIFFFLPETHRRSLENLDEMFYAKIPARKFKGYVCTGAIFRKDGEDKVSTVQVEDKSKD</sequence>
<protein>
    <recommendedName>
        <fullName evidence="9">Major facilitator superfamily (MFS) profile domain-containing protein</fullName>
    </recommendedName>
</protein>
<keyword evidence="4 8" id="KW-0812">Transmembrane</keyword>
<dbReference type="InterPro" id="IPR020846">
    <property type="entry name" value="MFS_dom"/>
</dbReference>
<evidence type="ECO:0000256" key="6">
    <source>
        <dbReference type="ARBA" id="ARBA00023136"/>
    </source>
</evidence>
<dbReference type="EMBL" id="NKUJ01000038">
    <property type="protein sequence ID" value="RMJ17068.1"/>
    <property type="molecule type" value="Genomic_DNA"/>
</dbReference>
<dbReference type="GO" id="GO:0016020">
    <property type="term" value="C:membrane"/>
    <property type="evidence" value="ECO:0007669"/>
    <property type="project" value="UniProtKB-SubCell"/>
</dbReference>
<feature type="transmembrane region" description="Helical" evidence="8">
    <location>
        <begin position="198"/>
        <end position="219"/>
    </location>
</feature>
<feature type="transmembrane region" description="Helical" evidence="8">
    <location>
        <begin position="322"/>
        <end position="344"/>
    </location>
</feature>
<keyword evidence="6 8" id="KW-0472">Membrane</keyword>
<dbReference type="PANTHER" id="PTHR48022">
    <property type="entry name" value="PLASTIDIC GLUCOSE TRANSPORTER 4"/>
    <property type="match status" value="1"/>
</dbReference>
<keyword evidence="3 7" id="KW-0813">Transport</keyword>
<evidence type="ECO:0000256" key="1">
    <source>
        <dbReference type="ARBA" id="ARBA00004141"/>
    </source>
</evidence>
<comment type="similarity">
    <text evidence="2 7">Belongs to the major facilitator superfamily. Sugar transporter (TC 2.A.1.1) family.</text>
</comment>
<evidence type="ECO:0000256" key="8">
    <source>
        <dbReference type="SAM" id="Phobius"/>
    </source>
</evidence>
<dbReference type="NCBIfam" id="TIGR00879">
    <property type="entry name" value="SP"/>
    <property type="match status" value="1"/>
</dbReference>
<dbReference type="FunFam" id="1.20.1250.20:FF:000078">
    <property type="entry name" value="MFS maltose transporter, putative"/>
    <property type="match status" value="1"/>
</dbReference>
<evidence type="ECO:0000256" key="5">
    <source>
        <dbReference type="ARBA" id="ARBA00022989"/>
    </source>
</evidence>
<dbReference type="PROSITE" id="PS00217">
    <property type="entry name" value="SUGAR_TRANSPORT_2"/>
    <property type="match status" value="1"/>
</dbReference>
<dbReference type="GO" id="GO:0005351">
    <property type="term" value="F:carbohydrate:proton symporter activity"/>
    <property type="evidence" value="ECO:0007669"/>
    <property type="project" value="TreeGrafter"/>
</dbReference>
<feature type="transmembrane region" description="Helical" evidence="8">
    <location>
        <begin position="27"/>
        <end position="43"/>
    </location>
</feature>
<evidence type="ECO:0000256" key="3">
    <source>
        <dbReference type="ARBA" id="ARBA00022448"/>
    </source>
</evidence>
<evidence type="ECO:0000313" key="10">
    <source>
        <dbReference type="EMBL" id="RMJ17068.1"/>
    </source>
</evidence>
<dbReference type="InterPro" id="IPR005829">
    <property type="entry name" value="Sugar_transporter_CS"/>
</dbReference>